<accession>A0ABP9EEG5</accession>
<reference evidence="3" key="1">
    <citation type="journal article" date="2019" name="Int. J. Syst. Evol. Microbiol.">
        <title>The Global Catalogue of Microorganisms (GCM) 10K type strain sequencing project: providing services to taxonomists for standard genome sequencing and annotation.</title>
        <authorList>
            <consortium name="The Broad Institute Genomics Platform"/>
            <consortium name="The Broad Institute Genome Sequencing Center for Infectious Disease"/>
            <person name="Wu L."/>
            <person name="Ma J."/>
        </authorList>
    </citation>
    <scope>NUCLEOTIDE SEQUENCE [LARGE SCALE GENOMIC DNA]</scope>
    <source>
        <strain evidence="3">JCM 13006</strain>
    </source>
</reference>
<comment type="caution">
    <text evidence="2">The sequence shown here is derived from an EMBL/GenBank/DDBJ whole genome shotgun (WGS) entry which is preliminary data.</text>
</comment>
<feature type="chain" id="PRO_5045040803" evidence="1">
    <location>
        <begin position="24"/>
        <end position="223"/>
    </location>
</feature>
<keyword evidence="3" id="KW-1185">Reference proteome</keyword>
<dbReference type="RefSeq" id="WP_345700347.1">
    <property type="nucleotide sequence ID" value="NZ_BAABIS010000001.1"/>
</dbReference>
<evidence type="ECO:0000256" key="1">
    <source>
        <dbReference type="SAM" id="SignalP"/>
    </source>
</evidence>
<evidence type="ECO:0000313" key="3">
    <source>
        <dbReference type="Proteomes" id="UP001501752"/>
    </source>
</evidence>
<feature type="signal peptide" evidence="1">
    <location>
        <begin position="1"/>
        <end position="23"/>
    </location>
</feature>
<evidence type="ECO:0000313" key="2">
    <source>
        <dbReference type="EMBL" id="GAA4875522.1"/>
    </source>
</evidence>
<name>A0ABP9EEG5_9ACTN</name>
<gene>
    <name evidence="2" type="ORF">GCM10023235_63620</name>
</gene>
<dbReference type="Proteomes" id="UP001501752">
    <property type="component" value="Unassembled WGS sequence"/>
</dbReference>
<protein>
    <submittedName>
        <fullName evidence="2">Uncharacterized protein</fullName>
    </submittedName>
</protein>
<dbReference type="EMBL" id="BAABIS010000001">
    <property type="protein sequence ID" value="GAA4875522.1"/>
    <property type="molecule type" value="Genomic_DNA"/>
</dbReference>
<proteinExistence type="predicted"/>
<organism evidence="2 3">
    <name type="scientific">Kitasatospora terrestris</name>
    <dbReference type="NCBI Taxonomy" id="258051"/>
    <lineage>
        <taxon>Bacteria</taxon>
        <taxon>Bacillati</taxon>
        <taxon>Actinomycetota</taxon>
        <taxon>Actinomycetes</taxon>
        <taxon>Kitasatosporales</taxon>
        <taxon>Streptomycetaceae</taxon>
        <taxon>Kitasatospora</taxon>
    </lineage>
</organism>
<keyword evidence="1" id="KW-0732">Signal</keyword>
<sequence length="223" mass="23158">MSRARRAAAVTGAFAALVATALAPDQPAGAAAPPRAPAAAAVQAARAAPAALPGEPQPLGMPFLPTPTPMRVTIDSMLAVGLTVKNDVTIRLSDGTTRVTTQYTFTQLRIRRNMQVRHTAPDGTAIAISVPDTGSLGGIDRAGQPETTIMWGDIRQICVPVLLIPICGIQGLLNFFGSFIQLTAGATNFDADVYGIQTIDDHSDLSNTNNPVHLPGTITVTGP</sequence>